<reference evidence="9 10" key="1">
    <citation type="submission" date="2019-03" db="EMBL/GenBank/DDBJ databases">
        <title>First draft genome of Liparis tanakae, snailfish: a comprehensive survey of snailfish specific genes.</title>
        <authorList>
            <person name="Kim W."/>
            <person name="Song I."/>
            <person name="Jeong J.-H."/>
            <person name="Kim D."/>
            <person name="Kim S."/>
            <person name="Ryu S."/>
            <person name="Song J.Y."/>
            <person name="Lee S.K."/>
        </authorList>
    </citation>
    <scope>NUCLEOTIDE SEQUENCE [LARGE SCALE GENOMIC DNA]</scope>
    <source>
        <tissue evidence="9">Muscle</tissue>
    </source>
</reference>
<dbReference type="Proteomes" id="UP000314294">
    <property type="component" value="Unassembled WGS sequence"/>
</dbReference>
<comment type="caution">
    <text evidence="9">The sequence shown here is derived from an EMBL/GenBank/DDBJ whole genome shotgun (WGS) entry which is preliminary data.</text>
</comment>
<accession>A0A4Z2IGB0</accession>
<keyword evidence="2" id="KW-1017">Isopeptide bond</keyword>
<keyword evidence="10" id="KW-1185">Reference proteome</keyword>
<dbReference type="GO" id="GO:0051301">
    <property type="term" value="P:cell division"/>
    <property type="evidence" value="ECO:0007669"/>
    <property type="project" value="UniProtKB-KW"/>
</dbReference>
<organism evidence="9 10">
    <name type="scientific">Liparis tanakae</name>
    <name type="common">Tanaka's snailfish</name>
    <dbReference type="NCBI Taxonomy" id="230148"/>
    <lineage>
        <taxon>Eukaryota</taxon>
        <taxon>Metazoa</taxon>
        <taxon>Chordata</taxon>
        <taxon>Craniata</taxon>
        <taxon>Vertebrata</taxon>
        <taxon>Euteleostomi</taxon>
        <taxon>Actinopterygii</taxon>
        <taxon>Neopterygii</taxon>
        <taxon>Teleostei</taxon>
        <taxon>Neoteleostei</taxon>
        <taxon>Acanthomorphata</taxon>
        <taxon>Eupercaria</taxon>
        <taxon>Perciformes</taxon>
        <taxon>Cottioidei</taxon>
        <taxon>Cottales</taxon>
        <taxon>Liparidae</taxon>
        <taxon>Liparis</taxon>
    </lineage>
</organism>
<keyword evidence="6" id="KW-0131">Cell cycle</keyword>
<evidence type="ECO:0000313" key="9">
    <source>
        <dbReference type="EMBL" id="TNN76332.1"/>
    </source>
</evidence>
<evidence type="ECO:0000256" key="2">
    <source>
        <dbReference type="ARBA" id="ARBA00022499"/>
    </source>
</evidence>
<dbReference type="OrthoDB" id="9947694at2759"/>
<dbReference type="GO" id="GO:0051983">
    <property type="term" value="P:regulation of chromosome segregation"/>
    <property type="evidence" value="ECO:0007669"/>
    <property type="project" value="TreeGrafter"/>
</dbReference>
<keyword evidence="9" id="KW-0132">Cell division</keyword>
<dbReference type="PANTHER" id="PTHR21603:SF16">
    <property type="entry name" value="CELL DIVISION CYCLE-ASSOCIATED PROTEIN 2"/>
    <property type="match status" value="1"/>
</dbReference>
<feature type="region of interest" description="Disordered" evidence="7">
    <location>
        <begin position="1"/>
        <end position="34"/>
    </location>
</feature>
<dbReference type="GO" id="GO:0007088">
    <property type="term" value="P:regulation of mitotic nuclear division"/>
    <property type="evidence" value="ECO:0007669"/>
    <property type="project" value="TreeGrafter"/>
</dbReference>
<evidence type="ECO:0000259" key="8">
    <source>
        <dbReference type="Pfam" id="PF15276"/>
    </source>
</evidence>
<feature type="compositionally biased region" description="Basic and acidic residues" evidence="7">
    <location>
        <begin position="159"/>
        <end position="174"/>
    </location>
</feature>
<evidence type="ECO:0000256" key="1">
    <source>
        <dbReference type="ARBA" id="ARBA00004123"/>
    </source>
</evidence>
<sequence length="441" mass="48411">MATAEMNTEGDQTESMLPPLEEDSPPILNNTSSSLNFSELTPLQFGISEQSFAPVSLPKSKDKSRLAQMKARRRSGVGVRGSPETNSLILFMARQRMKTPPTFQTPESQLVRSSPLLPRVASTLRQKMASFQSLMDVEESEVCDPMPKQDSGNTGGCIKTRDYLSDRSSHDGGKENNPPMMTAMPRKRRRLGPIGGCEVEIREASAPIFHLSLKKQEEEEPVMQVVTQGPLSSTETVEQVQAVLISPTFHVDLELQTCSPPRNQQDDIFELQSPRRPPPDDSAARHAPALHIPSLPSLLEMNPTGEDDSTGTSVQKKKKKKRVCFGGPLSPEFFDKNLPPSTPLRKGSAPARPPTPGGIFQPRSVLKTPQRSESLTSSPQPDPSSPAGFGASPTLALPRHCRMPSVGEDSEERDEERLVRMPWCLYCSVCHKIVVATLKVS</sequence>
<feature type="region of interest" description="Disordered" evidence="7">
    <location>
        <begin position="51"/>
        <end position="82"/>
    </location>
</feature>
<comment type="subcellular location">
    <subcellularLocation>
        <location evidence="1">Nucleus</location>
    </subcellularLocation>
</comment>
<feature type="region of interest" description="Disordered" evidence="7">
    <location>
        <begin position="140"/>
        <end position="184"/>
    </location>
</feature>
<protein>
    <submittedName>
        <fullName evidence="9">Cell division cycle-associated protein 2</fullName>
    </submittedName>
</protein>
<gene>
    <name evidence="9" type="primary">CDCA2</name>
    <name evidence="9" type="ORF">EYF80_013411</name>
</gene>
<evidence type="ECO:0000256" key="5">
    <source>
        <dbReference type="ARBA" id="ARBA00023242"/>
    </source>
</evidence>
<keyword evidence="4" id="KW-0832">Ubl conjugation</keyword>
<feature type="compositionally biased region" description="Polar residues" evidence="7">
    <location>
        <begin position="1"/>
        <end position="15"/>
    </location>
</feature>
<name>A0A4Z2IGB0_9TELE</name>
<evidence type="ECO:0000256" key="6">
    <source>
        <dbReference type="ARBA" id="ARBA00023306"/>
    </source>
</evidence>
<dbReference type="EMBL" id="SRLO01000094">
    <property type="protein sequence ID" value="TNN76332.1"/>
    <property type="molecule type" value="Genomic_DNA"/>
</dbReference>
<evidence type="ECO:0000256" key="7">
    <source>
        <dbReference type="SAM" id="MobiDB-lite"/>
    </source>
</evidence>
<proteinExistence type="predicted"/>
<dbReference type="PANTHER" id="PTHR21603">
    <property type="entry name" value="ANTIGEN KI-67-LIKE PROTEIN"/>
    <property type="match status" value="1"/>
</dbReference>
<feature type="compositionally biased region" description="Polar residues" evidence="7">
    <location>
        <begin position="367"/>
        <end position="379"/>
    </location>
</feature>
<dbReference type="InterPro" id="IPR029334">
    <property type="entry name" value="PP1-bd"/>
</dbReference>
<feature type="domain" description="PP1-binding" evidence="8">
    <location>
        <begin position="319"/>
        <end position="371"/>
    </location>
</feature>
<evidence type="ECO:0000313" key="10">
    <source>
        <dbReference type="Proteomes" id="UP000314294"/>
    </source>
</evidence>
<dbReference type="GO" id="GO:0005694">
    <property type="term" value="C:chromosome"/>
    <property type="evidence" value="ECO:0007669"/>
    <property type="project" value="TreeGrafter"/>
</dbReference>
<dbReference type="AlphaFoldDB" id="A0A4Z2IGB0"/>
<evidence type="ECO:0000256" key="4">
    <source>
        <dbReference type="ARBA" id="ARBA00022843"/>
    </source>
</evidence>
<evidence type="ECO:0000256" key="3">
    <source>
        <dbReference type="ARBA" id="ARBA00022553"/>
    </source>
</evidence>
<feature type="region of interest" description="Disordered" evidence="7">
    <location>
        <begin position="258"/>
        <end position="414"/>
    </location>
</feature>
<keyword evidence="5" id="KW-0539">Nucleus</keyword>
<dbReference type="GO" id="GO:0005634">
    <property type="term" value="C:nucleus"/>
    <property type="evidence" value="ECO:0007669"/>
    <property type="project" value="UniProtKB-SubCell"/>
</dbReference>
<keyword evidence="3" id="KW-0597">Phosphoprotein</keyword>
<dbReference type="Pfam" id="PF15276">
    <property type="entry name" value="PP1_bind"/>
    <property type="match status" value="1"/>
</dbReference>